<keyword evidence="2" id="KW-0012">Acyltransferase</keyword>
<dbReference type="RefSeq" id="WP_219778680.1">
    <property type="nucleotide sequence ID" value="NZ_JAHXPT010000003.1"/>
</dbReference>
<evidence type="ECO:0000256" key="1">
    <source>
        <dbReference type="ARBA" id="ARBA00022679"/>
    </source>
</evidence>
<comment type="caution">
    <text evidence="4">The sequence shown here is derived from an EMBL/GenBank/DDBJ whole genome shotgun (WGS) entry which is preliminary data.</text>
</comment>
<proteinExistence type="predicted"/>
<evidence type="ECO:0000313" key="4">
    <source>
        <dbReference type="EMBL" id="MBW6409632.1"/>
    </source>
</evidence>
<dbReference type="InterPro" id="IPR000182">
    <property type="entry name" value="GNAT_dom"/>
</dbReference>
<keyword evidence="5" id="KW-1185">Reference proteome</keyword>
<evidence type="ECO:0000259" key="3">
    <source>
        <dbReference type="PROSITE" id="PS51186"/>
    </source>
</evidence>
<dbReference type="InterPro" id="IPR016181">
    <property type="entry name" value="Acyl_CoA_acyltransferase"/>
</dbReference>
<protein>
    <submittedName>
        <fullName evidence="4">GNAT family N-acetyltransferase</fullName>
    </submittedName>
</protein>
<dbReference type="Pfam" id="PF00583">
    <property type="entry name" value="Acetyltransf_1"/>
    <property type="match status" value="1"/>
</dbReference>
<reference evidence="4 5" key="1">
    <citation type="submission" date="2021-07" db="EMBL/GenBank/DDBJ databases">
        <title>Clostridium weizhouense sp. nov., an anaerobic bacterium isolated from activated sludge of Petroleum wastewater.</title>
        <authorList>
            <person name="Li Q."/>
        </authorList>
    </citation>
    <scope>NUCLEOTIDE SEQUENCE [LARGE SCALE GENOMIC DNA]</scope>
    <source>
        <strain evidence="4 5">YB-6</strain>
    </source>
</reference>
<sequence>MEFRKSVESDINSIINIIKKAQEYFGKKGIDQWQNNYPNIETIREDISNKNSYVLLKDNNIIGTAMLSFDGEKTYEYIYQGAWVSDNKYAVVHRIAIDDNYKGLGIAKLIIENIEKICLNKNIHSIRIDTHKDNVSMQKMLKKNGFKYCGIIYLEDKSERIAFEKTLINNLE</sequence>
<dbReference type="PANTHER" id="PTHR43420">
    <property type="entry name" value="ACETYLTRANSFERASE"/>
    <property type="match status" value="1"/>
</dbReference>
<evidence type="ECO:0000256" key="2">
    <source>
        <dbReference type="ARBA" id="ARBA00023315"/>
    </source>
</evidence>
<dbReference type="InterPro" id="IPR050680">
    <property type="entry name" value="YpeA/RimI_acetyltransf"/>
</dbReference>
<organism evidence="4 5">
    <name type="scientific">Clostridium weizhouense</name>
    <dbReference type="NCBI Taxonomy" id="2859781"/>
    <lineage>
        <taxon>Bacteria</taxon>
        <taxon>Bacillati</taxon>
        <taxon>Bacillota</taxon>
        <taxon>Clostridia</taxon>
        <taxon>Eubacteriales</taxon>
        <taxon>Clostridiaceae</taxon>
        <taxon>Clostridium</taxon>
    </lineage>
</organism>
<evidence type="ECO:0000313" key="5">
    <source>
        <dbReference type="Proteomes" id="UP001519921"/>
    </source>
</evidence>
<keyword evidence="1" id="KW-0808">Transferase</keyword>
<dbReference type="PANTHER" id="PTHR43420:SF46">
    <property type="entry name" value="ACETYLTRANSFERASE"/>
    <property type="match status" value="1"/>
</dbReference>
<dbReference type="PROSITE" id="PS51186">
    <property type="entry name" value="GNAT"/>
    <property type="match status" value="1"/>
</dbReference>
<dbReference type="EMBL" id="JAHXPT010000003">
    <property type="protein sequence ID" value="MBW6409632.1"/>
    <property type="molecule type" value="Genomic_DNA"/>
</dbReference>
<gene>
    <name evidence="4" type="ORF">KYD98_05965</name>
</gene>
<name>A0ABS7ALX5_9CLOT</name>
<dbReference type="Gene3D" id="3.40.630.30">
    <property type="match status" value="1"/>
</dbReference>
<dbReference type="SUPFAM" id="SSF55729">
    <property type="entry name" value="Acyl-CoA N-acyltransferases (Nat)"/>
    <property type="match status" value="1"/>
</dbReference>
<dbReference type="Proteomes" id="UP001519921">
    <property type="component" value="Unassembled WGS sequence"/>
</dbReference>
<feature type="domain" description="N-acetyltransferase" evidence="3">
    <location>
        <begin position="1"/>
        <end position="168"/>
    </location>
</feature>
<dbReference type="CDD" id="cd04301">
    <property type="entry name" value="NAT_SF"/>
    <property type="match status" value="1"/>
</dbReference>
<accession>A0ABS7ALX5</accession>